<gene>
    <name evidence="1" type="ORF">GMOD_00005170</name>
</gene>
<dbReference type="AlphaFoldDB" id="A0A3M7LV48"/>
<evidence type="ECO:0000313" key="2">
    <source>
        <dbReference type="Proteomes" id="UP000265663"/>
    </source>
</evidence>
<name>A0A3M7LV48_9PLEO</name>
<evidence type="ECO:0000313" key="1">
    <source>
        <dbReference type="EMBL" id="RMZ66101.1"/>
    </source>
</evidence>
<keyword evidence="2" id="KW-1185">Reference proteome</keyword>
<proteinExistence type="predicted"/>
<dbReference type="Proteomes" id="UP000265663">
    <property type="component" value="Unassembled WGS sequence"/>
</dbReference>
<dbReference type="EMBL" id="KE747806">
    <property type="protein sequence ID" value="RMZ66101.1"/>
    <property type="molecule type" value="Genomic_DNA"/>
</dbReference>
<reference evidence="1 2" key="1">
    <citation type="journal article" date="2014" name="PLoS ONE">
        <title>De novo Genome Assembly of the Fungal Plant Pathogen Pyrenophora semeniperda.</title>
        <authorList>
            <person name="Soliai M.M."/>
            <person name="Meyer S.E."/>
            <person name="Udall J.A."/>
            <person name="Elzinga D.E."/>
            <person name="Hermansen R.A."/>
            <person name="Bodily P.M."/>
            <person name="Hart A.A."/>
            <person name="Coleman C.E."/>
        </authorList>
    </citation>
    <scope>NUCLEOTIDE SEQUENCE [LARGE SCALE GENOMIC DNA]</scope>
    <source>
        <strain evidence="1 2">CCB06</strain>
        <tissue evidence="1">Mycelium</tissue>
    </source>
</reference>
<protein>
    <submittedName>
        <fullName evidence="1">Uncharacterized protein</fullName>
    </submittedName>
</protein>
<organism evidence="1 2">
    <name type="scientific">Pyrenophora seminiperda CCB06</name>
    <dbReference type="NCBI Taxonomy" id="1302712"/>
    <lineage>
        <taxon>Eukaryota</taxon>
        <taxon>Fungi</taxon>
        <taxon>Dikarya</taxon>
        <taxon>Ascomycota</taxon>
        <taxon>Pezizomycotina</taxon>
        <taxon>Dothideomycetes</taxon>
        <taxon>Pleosporomycetidae</taxon>
        <taxon>Pleosporales</taxon>
        <taxon>Pleosporineae</taxon>
        <taxon>Pleosporaceae</taxon>
        <taxon>Pyrenophora</taxon>
    </lineage>
</organism>
<accession>A0A3M7LV48</accession>
<dbReference type="OrthoDB" id="3668071at2759"/>
<sequence>MAFADKWPCMYCRSFIDLAHLENRSHFQCHNATCVGRGKLQVTCFWDVRKRG</sequence>